<protein>
    <submittedName>
        <fullName evidence="1">Uncharacterized protein</fullName>
    </submittedName>
</protein>
<proteinExistence type="predicted"/>
<sequence>MTLNSGILYFAYIKPYMILRKAVEETNGSKVAEDETFMENIFELKDFSGVKAEMEPLGIDCSLWLPRVDSNHQPADYM</sequence>
<evidence type="ECO:0000313" key="1">
    <source>
        <dbReference type="EMBL" id="HCQ40500.1"/>
    </source>
</evidence>
<name>A0A656PNT5_UNCKA</name>
<organism evidence="1 2">
    <name type="scientific">candidate division WWE3 bacterium</name>
    <dbReference type="NCBI Taxonomy" id="2053526"/>
    <lineage>
        <taxon>Bacteria</taxon>
        <taxon>Katanobacteria</taxon>
    </lineage>
</organism>
<accession>A0A656PNT5</accession>
<gene>
    <name evidence="1" type="ORF">DIU24_02190</name>
</gene>
<dbReference type="AlphaFoldDB" id="A0A656PNT5"/>
<dbReference type="EMBL" id="DQFB01000003">
    <property type="protein sequence ID" value="HCQ40500.1"/>
    <property type="molecule type" value="Genomic_DNA"/>
</dbReference>
<dbReference type="Proteomes" id="UP000262056">
    <property type="component" value="Unassembled WGS sequence"/>
</dbReference>
<evidence type="ECO:0000313" key="2">
    <source>
        <dbReference type="Proteomes" id="UP000262056"/>
    </source>
</evidence>
<comment type="caution">
    <text evidence="1">The sequence shown here is derived from an EMBL/GenBank/DDBJ whole genome shotgun (WGS) entry which is preliminary data.</text>
</comment>
<reference evidence="1 2" key="1">
    <citation type="journal article" date="2018" name="Nat. Biotechnol.">
        <title>A standardized bacterial taxonomy based on genome phylogeny substantially revises the tree of life.</title>
        <authorList>
            <person name="Parks D.H."/>
            <person name="Chuvochina M."/>
            <person name="Waite D.W."/>
            <person name="Rinke C."/>
            <person name="Skarshewski A."/>
            <person name="Chaumeil P.A."/>
            <person name="Hugenholtz P."/>
        </authorList>
    </citation>
    <scope>NUCLEOTIDE SEQUENCE [LARGE SCALE GENOMIC DNA]</scope>
    <source>
        <strain evidence="1">UBA12021</strain>
    </source>
</reference>